<comment type="caution">
    <text evidence="1">The sequence shown here is derived from an EMBL/GenBank/DDBJ whole genome shotgun (WGS) entry which is preliminary data.</text>
</comment>
<dbReference type="EMBL" id="WLXI01000016">
    <property type="protein sequence ID" value="MTD01128.1"/>
    <property type="molecule type" value="Genomic_DNA"/>
</dbReference>
<evidence type="ECO:0000313" key="1">
    <source>
        <dbReference type="EMBL" id="MTD01128.1"/>
    </source>
</evidence>
<evidence type="ECO:0000313" key="2">
    <source>
        <dbReference type="Proteomes" id="UP000483839"/>
    </source>
</evidence>
<organism evidence="1 2">
    <name type="scientific">Streptococcus uberis</name>
    <dbReference type="NCBI Taxonomy" id="1349"/>
    <lineage>
        <taxon>Bacteria</taxon>
        <taxon>Bacillati</taxon>
        <taxon>Bacillota</taxon>
        <taxon>Bacilli</taxon>
        <taxon>Lactobacillales</taxon>
        <taxon>Streptococcaceae</taxon>
        <taxon>Streptococcus</taxon>
    </lineage>
</organism>
<sequence length="64" mass="7268">MGKINLKNIMTIVIIGILAFFSSNALFHQFSGKNISVIGTLLSIPTFLLYLYIHTSLFKKNHRK</sequence>
<dbReference type="Proteomes" id="UP000483839">
    <property type="component" value="Unassembled WGS sequence"/>
</dbReference>
<accession>A0A2X4HCF2</accession>
<proteinExistence type="predicted"/>
<gene>
    <name evidence="1" type="ORF">GKS16_02370</name>
</gene>
<protein>
    <submittedName>
        <fullName evidence="1">Uncharacterized protein</fullName>
    </submittedName>
</protein>
<dbReference type="RefSeq" id="WP_145960776.1">
    <property type="nucleotide sequence ID" value="NZ_BAABQA010000001.1"/>
</dbReference>
<reference evidence="1 2" key="1">
    <citation type="submission" date="2019-11" db="EMBL/GenBank/DDBJ databases">
        <title>Streptococcus uberis isolated from clinical mastitis cases on a southeastern Queensland dairy.</title>
        <authorList>
            <person name="Workentine M.L."/>
            <person name="Price R."/>
            <person name="Olchowy T."/>
        </authorList>
    </citation>
    <scope>NUCLEOTIDE SEQUENCE [LARGE SCALE GENOMIC DNA]</scope>
    <source>
        <strain evidence="1 2">OLC4459-A17</strain>
    </source>
</reference>
<name>A0A2X4HCF2_STRUB</name>
<dbReference type="AlphaFoldDB" id="A0A2X4HCF2"/>